<feature type="region of interest" description="Disordered" evidence="1">
    <location>
        <begin position="1"/>
        <end position="165"/>
    </location>
</feature>
<dbReference type="RefSeq" id="XP_002504830.1">
    <property type="nucleotide sequence ID" value="XM_002504784.1"/>
</dbReference>
<reference evidence="2 3" key="1">
    <citation type="journal article" date="2009" name="Science">
        <title>Green evolution and dynamic adaptations revealed by genomes of the marine picoeukaryotes Micromonas.</title>
        <authorList>
            <person name="Worden A.Z."/>
            <person name="Lee J.H."/>
            <person name="Mock T."/>
            <person name="Rouze P."/>
            <person name="Simmons M.P."/>
            <person name="Aerts A.L."/>
            <person name="Allen A.E."/>
            <person name="Cuvelier M.L."/>
            <person name="Derelle E."/>
            <person name="Everett M.V."/>
            <person name="Foulon E."/>
            <person name="Grimwood J."/>
            <person name="Gundlach H."/>
            <person name="Henrissat B."/>
            <person name="Napoli C."/>
            <person name="McDonald S.M."/>
            <person name="Parker M.S."/>
            <person name="Rombauts S."/>
            <person name="Salamov A."/>
            <person name="Von Dassow P."/>
            <person name="Badger J.H."/>
            <person name="Coutinho P.M."/>
            <person name="Demir E."/>
            <person name="Dubchak I."/>
            <person name="Gentemann C."/>
            <person name="Eikrem W."/>
            <person name="Gready J.E."/>
            <person name="John U."/>
            <person name="Lanier W."/>
            <person name="Lindquist E.A."/>
            <person name="Lucas S."/>
            <person name="Mayer K.F."/>
            <person name="Moreau H."/>
            <person name="Not F."/>
            <person name="Otillar R."/>
            <person name="Panaud O."/>
            <person name="Pangilinan J."/>
            <person name="Paulsen I."/>
            <person name="Piegu B."/>
            <person name="Poliakov A."/>
            <person name="Robbens S."/>
            <person name="Schmutz J."/>
            <person name="Toulza E."/>
            <person name="Wyss T."/>
            <person name="Zelensky A."/>
            <person name="Zhou K."/>
            <person name="Armbrust E.V."/>
            <person name="Bhattacharya D."/>
            <person name="Goodenough U.W."/>
            <person name="Van de Peer Y."/>
            <person name="Grigoriev I.V."/>
        </authorList>
    </citation>
    <scope>NUCLEOTIDE SEQUENCE [LARGE SCALE GENOMIC DNA]</scope>
    <source>
        <strain evidence="3">RCC299 / NOUM17</strain>
    </source>
</reference>
<feature type="compositionally biased region" description="Low complexity" evidence="1">
    <location>
        <begin position="111"/>
        <end position="126"/>
    </location>
</feature>
<protein>
    <submittedName>
        <fullName evidence="2">Uncharacterized protein</fullName>
    </submittedName>
</protein>
<evidence type="ECO:0000313" key="2">
    <source>
        <dbReference type="EMBL" id="ACO66088.1"/>
    </source>
</evidence>
<dbReference type="AlphaFoldDB" id="C1EDP3"/>
<dbReference type="KEGG" id="mis:MICPUN_53305"/>
<dbReference type="InParanoid" id="C1EDP3"/>
<gene>
    <name evidence="2" type="ORF">MICPUN_53305</name>
</gene>
<evidence type="ECO:0000313" key="3">
    <source>
        <dbReference type="Proteomes" id="UP000002009"/>
    </source>
</evidence>
<feature type="compositionally biased region" description="Pro residues" evidence="1">
    <location>
        <begin position="146"/>
        <end position="156"/>
    </location>
</feature>
<name>C1EDP3_MICCC</name>
<dbReference type="EMBL" id="CP001330">
    <property type="protein sequence ID" value="ACO66088.1"/>
    <property type="molecule type" value="Genomic_DNA"/>
</dbReference>
<feature type="compositionally biased region" description="Low complexity" evidence="1">
    <location>
        <begin position="78"/>
        <end position="87"/>
    </location>
</feature>
<evidence type="ECO:0000256" key="1">
    <source>
        <dbReference type="SAM" id="MobiDB-lite"/>
    </source>
</evidence>
<feature type="compositionally biased region" description="Basic residues" evidence="1">
    <location>
        <begin position="88"/>
        <end position="106"/>
    </location>
</feature>
<dbReference type="GeneID" id="8247567"/>
<organism evidence="2 3">
    <name type="scientific">Micromonas commoda (strain RCC299 / NOUM17 / CCMP2709)</name>
    <name type="common">Picoplanktonic green alga</name>
    <dbReference type="NCBI Taxonomy" id="296587"/>
    <lineage>
        <taxon>Eukaryota</taxon>
        <taxon>Viridiplantae</taxon>
        <taxon>Chlorophyta</taxon>
        <taxon>Mamiellophyceae</taxon>
        <taxon>Mamiellales</taxon>
        <taxon>Mamiellaceae</taxon>
        <taxon>Micromonas</taxon>
    </lineage>
</organism>
<keyword evidence="3" id="KW-1185">Reference proteome</keyword>
<proteinExistence type="predicted"/>
<sequence length="190" mass="21920">MSGPYLYSDLPPPRSSRRGDARPRARSGVPPFFSRARTIADLCSAPPSPNRQKRTSATIPPTRRRRRTRRRSRRRTPTTKTPTTRSPSPRRPRLRAKTRRRKRRSPRDRTTTTASTPTSSRTCRATRWTRRTSSREVEGPGRDGPPFSPTPPPIWPRTPTRTRSPQTWSAFHQFLHCSFYTHPVTATRPD</sequence>
<feature type="compositionally biased region" description="Basic residues" evidence="1">
    <location>
        <begin position="62"/>
        <end position="77"/>
    </location>
</feature>
<dbReference type="Proteomes" id="UP000002009">
    <property type="component" value="Chromosome 11"/>
</dbReference>
<accession>C1EDP3</accession>